<dbReference type="Gene3D" id="3.90.550.10">
    <property type="entry name" value="Spore Coat Polysaccharide Biosynthesis Protein SpsA, Chain A"/>
    <property type="match status" value="1"/>
</dbReference>
<accession>A0AAX2CEB6</accession>
<evidence type="ECO:0000313" key="3">
    <source>
        <dbReference type="Proteomes" id="UP000242164"/>
    </source>
</evidence>
<dbReference type="AlphaFoldDB" id="A0AAX2CEB6"/>
<gene>
    <name evidence="2" type="ORF">BCB44BAC_01047</name>
</gene>
<organism evidence="2 3">
    <name type="scientific">Bacillus cytotoxicus</name>
    <dbReference type="NCBI Taxonomy" id="580165"/>
    <lineage>
        <taxon>Bacteria</taxon>
        <taxon>Bacillati</taxon>
        <taxon>Bacillota</taxon>
        <taxon>Bacilli</taxon>
        <taxon>Bacillales</taxon>
        <taxon>Bacillaceae</taxon>
        <taxon>Bacillus</taxon>
        <taxon>Bacillus cereus group</taxon>
    </lineage>
</organism>
<dbReference type="EMBL" id="FMIK01000018">
    <property type="protein sequence ID" value="SCL86904.1"/>
    <property type="molecule type" value="Genomic_DNA"/>
</dbReference>
<dbReference type="RefSeq" id="WP_011984021.1">
    <property type="nucleotide sequence ID" value="NZ_CP024096.1"/>
</dbReference>
<name>A0AAX2CEB6_9BACI</name>
<sequence length="226" mass="26361">MQEKTILFVICTNNEELFAQCQRQIHNLFVPPGYRIQILPIYGAKSMTSAYNQAISHPAKYKVYLHQDTFIIDRNVAIYLIDLFTKNEKLGLIGVAGCQSLPASGIWWEGKNLVAQVIEYRGQNYQLLNLEQPFYKSKTFLSVEAIDGLFMATQYDIPWREDVFDGFHFYDISQSMEFRKAGYLIGISTQKAPWCIHYNGDEFDAVAYEKYRRKFVEHYMKPLFSL</sequence>
<protein>
    <submittedName>
        <fullName evidence="2">Streptomycin biosynthesis StrF domain protein</fullName>
    </submittedName>
</protein>
<feature type="domain" description="Streptomycin biosynthesis protein StrF" evidence="1">
    <location>
        <begin position="8"/>
        <end position="219"/>
    </location>
</feature>
<dbReference type="GeneID" id="33896300"/>
<evidence type="ECO:0000259" key="1">
    <source>
        <dbReference type="Pfam" id="PF13712"/>
    </source>
</evidence>
<comment type="caution">
    <text evidence="2">The sequence shown here is derived from an EMBL/GenBank/DDBJ whole genome shotgun (WGS) entry which is preliminary data.</text>
</comment>
<proteinExistence type="predicted"/>
<dbReference type="InterPro" id="IPR029044">
    <property type="entry name" value="Nucleotide-diphossugar_trans"/>
</dbReference>
<evidence type="ECO:0000313" key="2">
    <source>
        <dbReference type="EMBL" id="SCL86904.1"/>
    </source>
</evidence>
<dbReference type="Proteomes" id="UP000242164">
    <property type="component" value="Unassembled WGS sequence"/>
</dbReference>
<dbReference type="InterPro" id="IPR059123">
    <property type="entry name" value="StrF_dom"/>
</dbReference>
<dbReference type="Pfam" id="PF13712">
    <property type="entry name" value="Glyco_tranf_2_5"/>
    <property type="match status" value="1"/>
</dbReference>
<reference evidence="2 3" key="1">
    <citation type="submission" date="2016-08" db="EMBL/GenBank/DDBJ databases">
        <authorList>
            <person name="Loux V."/>
            <person name="Rue O."/>
        </authorList>
    </citation>
    <scope>NUCLEOTIDE SEQUENCE [LARGE SCALE GENOMIC DNA]</scope>
    <source>
        <strain evidence="2 3">AFSSA_08CEB44bac</strain>
    </source>
</reference>